<evidence type="ECO:0000313" key="4">
    <source>
        <dbReference type="EMBL" id="MEE2000906.1"/>
    </source>
</evidence>
<dbReference type="Gene3D" id="3.10.450.30">
    <property type="entry name" value="Microbial ribonucleases"/>
    <property type="match status" value="1"/>
</dbReference>
<dbReference type="RefSeq" id="WP_330128035.1">
    <property type="nucleotide sequence ID" value="NZ_JAUHLI010000004.1"/>
</dbReference>
<proteinExistence type="predicted"/>
<dbReference type="InterPro" id="IPR016191">
    <property type="entry name" value="Ribonuclease/ribotoxin"/>
</dbReference>
<keyword evidence="5" id="KW-1185">Reference proteome</keyword>
<dbReference type="SUPFAM" id="SSF53933">
    <property type="entry name" value="Microbial ribonucleases"/>
    <property type="match status" value="1"/>
</dbReference>
<reference evidence="4 5" key="1">
    <citation type="submission" date="2023-07" db="EMBL/GenBank/DDBJ databases">
        <title>Alkalimonas sp., MEB108 novel, alkaliphilic bacterium isolated from Lonar Lake, India.</title>
        <authorList>
            <person name="Joshi A."/>
            <person name="Thite S."/>
        </authorList>
    </citation>
    <scope>NUCLEOTIDE SEQUENCE [LARGE SCALE GENOMIC DNA]</scope>
    <source>
        <strain evidence="4 5">MEB108</strain>
    </source>
</reference>
<accession>A0ABU7J352</accession>
<sequence length="138" mass="15789">MKKLLVALLVLAGFYHFYQGDSDQPSVAPGAEVTQSGSSAQPRVSAQQLEMQKTLQRIQSNGPFPYDRDGITFHNRERLLPIKPRGYYREYTVNTPGLSHRGPRRVVTGGNPPTVFYYTEDHYQSFRRISGDLYERIH</sequence>
<comment type="caution">
    <text evidence="4">The sequence shown here is derived from an EMBL/GenBank/DDBJ whole genome shotgun (WGS) entry which is preliminary data.</text>
</comment>
<dbReference type="Pfam" id="PF00545">
    <property type="entry name" value="Ribonuclease"/>
    <property type="match status" value="1"/>
</dbReference>
<dbReference type="Proteomes" id="UP001336314">
    <property type="component" value="Unassembled WGS sequence"/>
</dbReference>
<keyword evidence="2" id="KW-0378">Hydrolase</keyword>
<name>A0ABU7J352_9GAMM</name>
<feature type="compositionally biased region" description="Polar residues" evidence="3">
    <location>
        <begin position="33"/>
        <end position="45"/>
    </location>
</feature>
<evidence type="ECO:0000256" key="1">
    <source>
        <dbReference type="ARBA" id="ARBA00022722"/>
    </source>
</evidence>
<evidence type="ECO:0000256" key="2">
    <source>
        <dbReference type="ARBA" id="ARBA00022801"/>
    </source>
</evidence>
<feature type="region of interest" description="Disordered" evidence="3">
    <location>
        <begin position="25"/>
        <end position="45"/>
    </location>
</feature>
<gene>
    <name evidence="4" type="ORF">QWY20_05530</name>
</gene>
<protein>
    <submittedName>
        <fullName evidence="4">Ribonuclease domain-containing protein</fullName>
    </submittedName>
</protein>
<dbReference type="InterPro" id="IPR000026">
    <property type="entry name" value="N1-like"/>
</dbReference>
<evidence type="ECO:0000313" key="5">
    <source>
        <dbReference type="Proteomes" id="UP001336314"/>
    </source>
</evidence>
<evidence type="ECO:0000256" key="3">
    <source>
        <dbReference type="SAM" id="MobiDB-lite"/>
    </source>
</evidence>
<organism evidence="4 5">
    <name type="scientific">Alkalimonas cellulosilytica</name>
    <dbReference type="NCBI Taxonomy" id="3058395"/>
    <lineage>
        <taxon>Bacteria</taxon>
        <taxon>Pseudomonadati</taxon>
        <taxon>Pseudomonadota</taxon>
        <taxon>Gammaproteobacteria</taxon>
        <taxon>Alkalimonas</taxon>
    </lineage>
</organism>
<dbReference type="EMBL" id="JAUHLI010000004">
    <property type="protein sequence ID" value="MEE2000906.1"/>
    <property type="molecule type" value="Genomic_DNA"/>
</dbReference>
<keyword evidence="1" id="KW-0540">Nuclease</keyword>